<protein>
    <recommendedName>
        <fullName evidence="4">Lipoprotein</fullName>
    </recommendedName>
</protein>
<name>A0A940Y662_9BURK</name>
<keyword evidence="1" id="KW-0812">Transmembrane</keyword>
<sequence length="254" mass="28160">MHRLLIPILALLLSACDQQAMFDRFVPKEEAALAKQVVSQLAARDYASVEAQLDPSLRSPDLRSKLEAMAEHIPSGEHISVRTVGAHTNITNSVTSFNLTFEYQYKDSWLLANVVLERRNGKVLVQGIHVTPRSTSLEAENAFTFDGKSALHYAVLVLAVGIPLFVVYALIACVRTQIPKRKWLWLLFVAVGMVQFRFNWTTGAWGVHPISFALLGAGFAKAGPVAPYIFTLAFPLGAFVFLMKRRSFAQRADA</sequence>
<dbReference type="PROSITE" id="PS51257">
    <property type="entry name" value="PROKAR_LIPOPROTEIN"/>
    <property type="match status" value="1"/>
</dbReference>
<keyword evidence="1" id="KW-1133">Transmembrane helix</keyword>
<dbReference type="RefSeq" id="WP_210851665.1">
    <property type="nucleotide sequence ID" value="NZ_JAGQDD010000001.1"/>
</dbReference>
<feature type="transmembrane region" description="Helical" evidence="1">
    <location>
        <begin position="225"/>
        <end position="243"/>
    </location>
</feature>
<proteinExistence type="predicted"/>
<reference evidence="2 3" key="1">
    <citation type="submission" date="2021-04" db="EMBL/GenBank/DDBJ databases">
        <title>The genome sequence of Ideonella sp. 3Y2.</title>
        <authorList>
            <person name="Liu Y."/>
        </authorList>
    </citation>
    <scope>NUCLEOTIDE SEQUENCE [LARGE SCALE GENOMIC DNA]</scope>
    <source>
        <strain evidence="2 3">3Y2</strain>
    </source>
</reference>
<dbReference type="EMBL" id="JAGQDD010000001">
    <property type="protein sequence ID" value="MBQ0929421.1"/>
    <property type="molecule type" value="Genomic_DNA"/>
</dbReference>
<feature type="transmembrane region" description="Helical" evidence="1">
    <location>
        <begin position="150"/>
        <end position="171"/>
    </location>
</feature>
<accession>A0A940Y662</accession>
<keyword evidence="3" id="KW-1185">Reference proteome</keyword>
<keyword evidence="1" id="KW-0472">Membrane</keyword>
<evidence type="ECO:0008006" key="4">
    <source>
        <dbReference type="Google" id="ProtNLM"/>
    </source>
</evidence>
<gene>
    <name evidence="2" type="ORF">KAK03_02915</name>
</gene>
<evidence type="ECO:0000313" key="3">
    <source>
        <dbReference type="Proteomes" id="UP000676246"/>
    </source>
</evidence>
<dbReference type="AlphaFoldDB" id="A0A940Y662"/>
<feature type="transmembrane region" description="Helical" evidence="1">
    <location>
        <begin position="183"/>
        <end position="205"/>
    </location>
</feature>
<comment type="caution">
    <text evidence="2">The sequence shown here is derived from an EMBL/GenBank/DDBJ whole genome shotgun (WGS) entry which is preliminary data.</text>
</comment>
<dbReference type="Proteomes" id="UP000676246">
    <property type="component" value="Unassembled WGS sequence"/>
</dbReference>
<organism evidence="2 3">
    <name type="scientific">Ideonella alba</name>
    <dbReference type="NCBI Taxonomy" id="2824118"/>
    <lineage>
        <taxon>Bacteria</taxon>
        <taxon>Pseudomonadati</taxon>
        <taxon>Pseudomonadota</taxon>
        <taxon>Betaproteobacteria</taxon>
        <taxon>Burkholderiales</taxon>
        <taxon>Sphaerotilaceae</taxon>
        <taxon>Ideonella</taxon>
    </lineage>
</organism>
<evidence type="ECO:0000256" key="1">
    <source>
        <dbReference type="SAM" id="Phobius"/>
    </source>
</evidence>
<evidence type="ECO:0000313" key="2">
    <source>
        <dbReference type="EMBL" id="MBQ0929421.1"/>
    </source>
</evidence>